<keyword evidence="1 2" id="KW-0807">Transducer</keyword>
<dbReference type="SMART" id="SM00283">
    <property type="entry name" value="MA"/>
    <property type="match status" value="1"/>
</dbReference>
<protein>
    <submittedName>
        <fullName evidence="5">Chemotaxis protein</fullName>
    </submittedName>
</protein>
<dbReference type="OrthoDB" id="2489132at2"/>
<evidence type="ECO:0000256" key="3">
    <source>
        <dbReference type="SAM" id="MobiDB-lite"/>
    </source>
</evidence>
<dbReference type="Pfam" id="PF00015">
    <property type="entry name" value="MCPsignal"/>
    <property type="match status" value="1"/>
</dbReference>
<dbReference type="PANTHER" id="PTHR32089">
    <property type="entry name" value="METHYL-ACCEPTING CHEMOTAXIS PROTEIN MCPB"/>
    <property type="match status" value="1"/>
</dbReference>
<accession>A0A6N6JL10</accession>
<gene>
    <name evidence="5" type="ORF">KIN_37110</name>
</gene>
<dbReference type="Proteomes" id="UP000436822">
    <property type="component" value="Unassembled WGS sequence"/>
</dbReference>
<comment type="caution">
    <text evidence="5">The sequence shown here is derived from an EMBL/GenBank/DDBJ whole genome shotgun (WGS) entry which is preliminary data.</text>
</comment>
<dbReference type="Gene3D" id="1.10.287.950">
    <property type="entry name" value="Methyl-accepting chemotaxis protein"/>
    <property type="match status" value="1"/>
</dbReference>
<dbReference type="InterPro" id="IPR004089">
    <property type="entry name" value="MCPsignal_dom"/>
</dbReference>
<dbReference type="EMBL" id="BLJE01000005">
    <property type="protein sequence ID" value="GFE66637.1"/>
    <property type="molecule type" value="Genomic_DNA"/>
</dbReference>
<evidence type="ECO:0000256" key="1">
    <source>
        <dbReference type="ARBA" id="ARBA00023224"/>
    </source>
</evidence>
<dbReference type="RefSeq" id="WP_159809854.1">
    <property type="nucleotide sequence ID" value="NZ_BLJE01000005.1"/>
</dbReference>
<dbReference type="GO" id="GO:0007165">
    <property type="term" value="P:signal transduction"/>
    <property type="evidence" value="ECO:0007669"/>
    <property type="project" value="UniProtKB-KW"/>
</dbReference>
<reference evidence="5 6" key="1">
    <citation type="submission" date="2019-12" db="EMBL/GenBank/DDBJ databases">
        <title>Litoreibacter badius sp. nov., a novel bacteriochlorophyll a-containing bacterium in the genus Litoreibacter.</title>
        <authorList>
            <person name="Kanamuro M."/>
            <person name="Takabe Y."/>
            <person name="Mori K."/>
            <person name="Takaichi S."/>
            <person name="Hanada S."/>
        </authorList>
    </citation>
    <scope>NUCLEOTIDE SEQUENCE [LARGE SCALE GENOMIC DNA]</scope>
    <source>
        <strain evidence="5 6">K6</strain>
    </source>
</reference>
<dbReference type="SUPFAM" id="SSF58104">
    <property type="entry name" value="Methyl-accepting chemotaxis protein (MCP) signaling domain"/>
    <property type="match status" value="1"/>
</dbReference>
<feature type="region of interest" description="Disordered" evidence="3">
    <location>
        <begin position="1"/>
        <end position="20"/>
    </location>
</feature>
<feature type="domain" description="Methyl-accepting transducer" evidence="4">
    <location>
        <begin position="31"/>
        <end position="267"/>
    </location>
</feature>
<organism evidence="5 6">
    <name type="scientific">Litoreibacter roseus</name>
    <dbReference type="NCBI Taxonomy" id="2601869"/>
    <lineage>
        <taxon>Bacteria</taxon>
        <taxon>Pseudomonadati</taxon>
        <taxon>Pseudomonadota</taxon>
        <taxon>Alphaproteobacteria</taxon>
        <taxon>Rhodobacterales</taxon>
        <taxon>Roseobacteraceae</taxon>
        <taxon>Litoreibacter</taxon>
    </lineage>
</organism>
<proteinExistence type="predicted"/>
<sequence length="478" mass="51681">MQAVEAVAYEEDADQRRASEVEPEDLSLTQLVGGLGGSIVDVAGFLENVDNKSRQHAVAVDRLKIALHELLDQNETISDSLGSIRNDSENALEVVAQSLRVMEDTVKYSKSIATWVKDLDTRIRSSEDALKHVRNDNDDITAIATQVNILAINASIEAARAGDAGRGFAVVAEAINALSRDTSRAAGGIAKNIAGLGKIVSSLRTEAAAIARDADKVLDDAAVTDNALGGIETAMREMNVKTIRMSETAKAAHQTGSQIAPAFDDMAEAVHSTSISVTKASERIGHLIDLSEAIVQSVASIGGNAADGPFISFVQTNADLIAERFEAAIEEGKISHAALFDTNYVQVEGTNPVQHTTQFTEFTDEVLPDILEKGLDFHKRVCLCAAIDRNGYIPTHNTRVSQPQRPGDPVWNARHSRNRRIFDDRVGLKGGRNQAPFLLQVYRRDMGGGSYTLTKDVCAPIFVNGQHWGNLRLAYLLE</sequence>
<dbReference type="AlphaFoldDB" id="A0A6N6JL10"/>
<evidence type="ECO:0000313" key="6">
    <source>
        <dbReference type="Proteomes" id="UP000436822"/>
    </source>
</evidence>
<dbReference type="GO" id="GO:0016020">
    <property type="term" value="C:membrane"/>
    <property type="evidence" value="ECO:0007669"/>
    <property type="project" value="InterPro"/>
</dbReference>
<dbReference type="PROSITE" id="PS50111">
    <property type="entry name" value="CHEMOTAXIS_TRANSDUC_2"/>
    <property type="match status" value="1"/>
</dbReference>
<name>A0A6N6JL10_9RHOB</name>
<evidence type="ECO:0000256" key="2">
    <source>
        <dbReference type="PROSITE-ProRule" id="PRU00284"/>
    </source>
</evidence>
<evidence type="ECO:0000259" key="4">
    <source>
        <dbReference type="PROSITE" id="PS50111"/>
    </source>
</evidence>
<keyword evidence="6" id="KW-1185">Reference proteome</keyword>
<evidence type="ECO:0000313" key="5">
    <source>
        <dbReference type="EMBL" id="GFE66637.1"/>
    </source>
</evidence>
<dbReference type="PANTHER" id="PTHR32089:SF114">
    <property type="entry name" value="METHYL-ACCEPTING CHEMOTAXIS PROTEIN MCPB"/>
    <property type="match status" value="1"/>
</dbReference>